<dbReference type="Proteomes" id="UP001060085">
    <property type="component" value="Linkage Group LG03"/>
</dbReference>
<evidence type="ECO:0000313" key="1">
    <source>
        <dbReference type="EMBL" id="KAI5673651.1"/>
    </source>
</evidence>
<name>A0ACC0BLU6_CATRO</name>
<evidence type="ECO:0000313" key="2">
    <source>
        <dbReference type="Proteomes" id="UP001060085"/>
    </source>
</evidence>
<sequence length="191" mass="21844">MFGLGLSAALLAISVLPIGLNRQRKRKRKKKFFDNSIDPNKWYQSPEIYYFSVLSRVPATAENPDLRELLSSSELANEEPPPEQETQVEPVVLSSVPDTSKSELEGSDEEEEHPEAQAQALRDYQLTRDRARRVPKEHTRYDSTDHSFFLSQKPFLQKIISKFSMHLCKPIITPLASHFKLSDKTCPKTLT</sequence>
<proteinExistence type="predicted"/>
<protein>
    <submittedName>
        <fullName evidence="1">Uncharacterized protein</fullName>
    </submittedName>
</protein>
<reference evidence="2" key="1">
    <citation type="journal article" date="2023" name="Nat. Plants">
        <title>Single-cell RNA sequencing provides a high-resolution roadmap for understanding the multicellular compartmentation of specialized metabolism.</title>
        <authorList>
            <person name="Sun S."/>
            <person name="Shen X."/>
            <person name="Li Y."/>
            <person name="Li Y."/>
            <person name="Wang S."/>
            <person name="Li R."/>
            <person name="Zhang H."/>
            <person name="Shen G."/>
            <person name="Guo B."/>
            <person name="Wei J."/>
            <person name="Xu J."/>
            <person name="St-Pierre B."/>
            <person name="Chen S."/>
            <person name="Sun C."/>
        </authorList>
    </citation>
    <scope>NUCLEOTIDE SEQUENCE [LARGE SCALE GENOMIC DNA]</scope>
</reference>
<comment type="caution">
    <text evidence="1">The sequence shown here is derived from an EMBL/GenBank/DDBJ whole genome shotgun (WGS) entry which is preliminary data.</text>
</comment>
<gene>
    <name evidence="1" type="ORF">M9H77_14015</name>
</gene>
<accession>A0ACC0BLU6</accession>
<organism evidence="1 2">
    <name type="scientific">Catharanthus roseus</name>
    <name type="common">Madagascar periwinkle</name>
    <name type="synonym">Vinca rosea</name>
    <dbReference type="NCBI Taxonomy" id="4058"/>
    <lineage>
        <taxon>Eukaryota</taxon>
        <taxon>Viridiplantae</taxon>
        <taxon>Streptophyta</taxon>
        <taxon>Embryophyta</taxon>
        <taxon>Tracheophyta</taxon>
        <taxon>Spermatophyta</taxon>
        <taxon>Magnoliopsida</taxon>
        <taxon>eudicotyledons</taxon>
        <taxon>Gunneridae</taxon>
        <taxon>Pentapetalae</taxon>
        <taxon>asterids</taxon>
        <taxon>lamiids</taxon>
        <taxon>Gentianales</taxon>
        <taxon>Apocynaceae</taxon>
        <taxon>Rauvolfioideae</taxon>
        <taxon>Vinceae</taxon>
        <taxon>Catharanthinae</taxon>
        <taxon>Catharanthus</taxon>
    </lineage>
</organism>
<dbReference type="EMBL" id="CM044703">
    <property type="protein sequence ID" value="KAI5673651.1"/>
    <property type="molecule type" value="Genomic_DNA"/>
</dbReference>
<keyword evidence="2" id="KW-1185">Reference proteome</keyword>